<evidence type="ECO:0000256" key="1">
    <source>
        <dbReference type="ARBA" id="ARBA00023157"/>
    </source>
</evidence>
<evidence type="ECO:0000313" key="4">
    <source>
        <dbReference type="Proteomes" id="UP000816034"/>
    </source>
</evidence>
<dbReference type="PANTHER" id="PTHR46115">
    <property type="entry name" value="THIOREDOXIN-LIKE PROTEIN 1"/>
    <property type="match status" value="1"/>
</dbReference>
<dbReference type="Pfam" id="PF00085">
    <property type="entry name" value="Thioredoxin"/>
    <property type="match status" value="1"/>
</dbReference>
<dbReference type="CDD" id="cd02947">
    <property type="entry name" value="TRX_family"/>
    <property type="match status" value="1"/>
</dbReference>
<organism evidence="3 4">
    <name type="scientific">Naegleria lovaniensis</name>
    <name type="common">Amoeba</name>
    <dbReference type="NCBI Taxonomy" id="51637"/>
    <lineage>
        <taxon>Eukaryota</taxon>
        <taxon>Discoba</taxon>
        <taxon>Heterolobosea</taxon>
        <taxon>Tetramitia</taxon>
        <taxon>Eutetramitia</taxon>
        <taxon>Vahlkampfiidae</taxon>
        <taxon>Naegleria</taxon>
    </lineage>
</organism>
<feature type="domain" description="Thioredoxin" evidence="2">
    <location>
        <begin position="301"/>
        <end position="430"/>
    </location>
</feature>
<dbReference type="AlphaFoldDB" id="A0AA88GL49"/>
<dbReference type="Gene3D" id="3.40.30.10">
    <property type="entry name" value="Glutaredoxin"/>
    <property type="match status" value="1"/>
</dbReference>
<comment type="caution">
    <text evidence="3">The sequence shown here is derived from an EMBL/GenBank/DDBJ whole genome shotgun (WGS) entry which is preliminary data.</text>
</comment>
<reference evidence="3 4" key="1">
    <citation type="journal article" date="2018" name="BMC Genomics">
        <title>The genome of Naegleria lovaniensis, the basis for a comparative approach to unravel pathogenicity factors of the human pathogenic amoeba N. fowleri.</title>
        <authorList>
            <person name="Liechti N."/>
            <person name="Schurch N."/>
            <person name="Bruggmann R."/>
            <person name="Wittwer M."/>
        </authorList>
    </citation>
    <scope>NUCLEOTIDE SEQUENCE [LARGE SCALE GENOMIC DNA]</scope>
    <source>
        <strain evidence="3 4">ATCC 30569</strain>
    </source>
</reference>
<dbReference type="GeneID" id="68101234"/>
<accession>A0AA88GL49</accession>
<proteinExistence type="predicted"/>
<dbReference type="RefSeq" id="XP_044545420.1">
    <property type="nucleotide sequence ID" value="XM_044698894.1"/>
</dbReference>
<dbReference type="PROSITE" id="PS51352">
    <property type="entry name" value="THIOREDOXIN_2"/>
    <property type="match status" value="1"/>
</dbReference>
<evidence type="ECO:0000313" key="3">
    <source>
        <dbReference type="EMBL" id="KAG2378158.1"/>
    </source>
</evidence>
<dbReference type="Proteomes" id="UP000816034">
    <property type="component" value="Unassembled WGS sequence"/>
</dbReference>
<evidence type="ECO:0000259" key="2">
    <source>
        <dbReference type="PROSITE" id="PS51352"/>
    </source>
</evidence>
<name>A0AA88GL49_NAELO</name>
<dbReference type="InterPro" id="IPR036249">
    <property type="entry name" value="Thioredoxin-like_sf"/>
</dbReference>
<dbReference type="EMBL" id="PYSW02000035">
    <property type="protein sequence ID" value="KAG2378158.1"/>
    <property type="molecule type" value="Genomic_DNA"/>
</dbReference>
<protein>
    <recommendedName>
        <fullName evidence="2">Thioredoxin domain-containing protein</fullName>
    </recommendedName>
</protein>
<dbReference type="InterPro" id="IPR013766">
    <property type="entry name" value="Thioredoxin_domain"/>
</dbReference>
<sequence length="432" mass="48174">MSLPSCPVPPPILIAEDNIQRKHQSKNCTEVVFEGEGGGCIQGSADLPRNGTDSFHDLSSEWIKSILCDINGDYFKSIDAEDHPNHSLLLDDANAYQAFRDEIRFKPTADHHTNQLPQIYPEGGIVLKGGYGSDPNLILSCNPSLFNLGCFSLLLRVFVTKESRSIATMGQSYRWFGLTPTHVTLNNQDQKFEIYGVKLNQWNEIFVSFNNPQPEYENEELKNSNTAKEILLIVNGREMSIPLSCDMSIATANERVRAFDKELSFVNYSNGASLIGLVSSVVLLNKSCQHLEELKSVGKKLLEKHKKPSKTFSEALDSVSKVKVVHPDHVESVAQFDAAITENRLVVVDFFATWCCPCKGIAPFFASLAGKYQNAKFLKVDVDQVPDLSSRFEVNCMPTFLFLRDGESAVTRLEGANEKELENKVIELVSKI</sequence>
<gene>
    <name evidence="3" type="ORF">C9374_008780</name>
</gene>
<dbReference type="SUPFAM" id="SSF52833">
    <property type="entry name" value="Thioredoxin-like"/>
    <property type="match status" value="1"/>
</dbReference>
<keyword evidence="1" id="KW-1015">Disulfide bond</keyword>
<keyword evidence="4" id="KW-1185">Reference proteome</keyword>